<name>A0A8B6EG14_MYTGA</name>
<evidence type="ECO:0000259" key="2">
    <source>
        <dbReference type="PROSITE" id="PS50158"/>
    </source>
</evidence>
<keyword evidence="1" id="KW-0862">Zinc</keyword>
<feature type="domain" description="CCHC-type" evidence="2">
    <location>
        <begin position="569"/>
        <end position="582"/>
    </location>
</feature>
<reference evidence="3" key="1">
    <citation type="submission" date="2018-11" db="EMBL/GenBank/DDBJ databases">
        <authorList>
            <person name="Alioto T."/>
            <person name="Alioto T."/>
        </authorList>
    </citation>
    <scope>NUCLEOTIDE SEQUENCE</scope>
</reference>
<comment type="caution">
    <text evidence="3">The sequence shown here is derived from an EMBL/GenBank/DDBJ whole genome shotgun (WGS) entry which is preliminary data.</text>
</comment>
<dbReference type="PROSITE" id="PS50158">
    <property type="entry name" value="ZF_CCHC"/>
    <property type="match status" value="1"/>
</dbReference>
<dbReference type="GO" id="GO:0003676">
    <property type="term" value="F:nucleic acid binding"/>
    <property type="evidence" value="ECO:0007669"/>
    <property type="project" value="InterPro"/>
</dbReference>
<gene>
    <name evidence="3" type="ORF">MGAL_10B053323</name>
</gene>
<dbReference type="SUPFAM" id="SSF57756">
    <property type="entry name" value="Retrovirus zinc finger-like domains"/>
    <property type="match status" value="1"/>
</dbReference>
<evidence type="ECO:0000313" key="3">
    <source>
        <dbReference type="EMBL" id="VDI34394.1"/>
    </source>
</evidence>
<dbReference type="Gene3D" id="4.10.60.10">
    <property type="entry name" value="Zinc finger, CCHC-type"/>
    <property type="match status" value="1"/>
</dbReference>
<dbReference type="PANTHER" id="PTHR33223">
    <property type="entry name" value="CCHC-TYPE DOMAIN-CONTAINING PROTEIN"/>
    <property type="match status" value="1"/>
</dbReference>
<keyword evidence="1" id="KW-0479">Metal-binding</keyword>
<keyword evidence="1" id="KW-0863">Zinc-finger</keyword>
<evidence type="ECO:0000256" key="1">
    <source>
        <dbReference type="PROSITE-ProRule" id="PRU00047"/>
    </source>
</evidence>
<dbReference type="EMBL" id="UYJE01005144">
    <property type="protein sequence ID" value="VDI34394.1"/>
    <property type="molecule type" value="Genomic_DNA"/>
</dbReference>
<proteinExistence type="predicted"/>
<dbReference type="SMART" id="SM00343">
    <property type="entry name" value="ZnF_C2HC"/>
    <property type="match status" value="2"/>
</dbReference>
<dbReference type="Proteomes" id="UP000596742">
    <property type="component" value="Unassembled WGS sequence"/>
</dbReference>
<dbReference type="InterPro" id="IPR036875">
    <property type="entry name" value="Znf_CCHC_sf"/>
</dbReference>
<dbReference type="Pfam" id="PF03732">
    <property type="entry name" value="Retrotrans_gag"/>
    <property type="match status" value="2"/>
</dbReference>
<keyword evidence="4" id="KW-1185">Reference proteome</keyword>
<dbReference type="OrthoDB" id="6123064at2759"/>
<dbReference type="InterPro" id="IPR005162">
    <property type="entry name" value="Retrotrans_gag_dom"/>
</dbReference>
<protein>
    <recommendedName>
        <fullName evidence="2">CCHC-type domain-containing protein</fullName>
    </recommendedName>
</protein>
<dbReference type="AlphaFoldDB" id="A0A8B6EG14"/>
<evidence type="ECO:0000313" key="4">
    <source>
        <dbReference type="Proteomes" id="UP000596742"/>
    </source>
</evidence>
<dbReference type="PANTHER" id="PTHR33223:SF6">
    <property type="entry name" value="CCHC-TYPE DOMAIN-CONTAINING PROTEIN"/>
    <property type="match status" value="1"/>
</dbReference>
<dbReference type="GO" id="GO:0008270">
    <property type="term" value="F:zinc ion binding"/>
    <property type="evidence" value="ECO:0007669"/>
    <property type="project" value="UniProtKB-KW"/>
</dbReference>
<dbReference type="InterPro" id="IPR001878">
    <property type="entry name" value="Znf_CCHC"/>
</dbReference>
<accession>A0A8B6EG14</accession>
<organism evidence="3 4">
    <name type="scientific">Mytilus galloprovincialis</name>
    <name type="common">Mediterranean mussel</name>
    <dbReference type="NCBI Taxonomy" id="29158"/>
    <lineage>
        <taxon>Eukaryota</taxon>
        <taxon>Metazoa</taxon>
        <taxon>Spiralia</taxon>
        <taxon>Lophotrochozoa</taxon>
        <taxon>Mollusca</taxon>
        <taxon>Bivalvia</taxon>
        <taxon>Autobranchia</taxon>
        <taxon>Pteriomorphia</taxon>
        <taxon>Mytilida</taxon>
        <taxon>Mytiloidea</taxon>
        <taxon>Mytilidae</taxon>
        <taxon>Mytilinae</taxon>
        <taxon>Mytilus</taxon>
    </lineage>
</organism>
<sequence>MSSPEIDFSSAENNNTAESTFLYQKEDDFYSTILTPDFLEFNEFKEHDIFLSLPTPKKSSTLKLHSTHLDSSPPKRENSIVKMEKLANCSTFSGYSQDNAQKFLSEFKSYALLHELRDFDGKKVAAFHLHLKGPALTWFNTLSERSKESWTAIEVLFEEKFTNFKNHSAMAMMEGQIFNTLKLGKSQQLEDFHSQILEKGNLLHKPDHEVLARFIEGLPEKMAFFEDDFYSTILTPDFLEFNEFKEHDIFLSLPTPKKSSTLKLHSTHLDSSPPKRENSIVKMEKLANCSTFSGYSQDNAQKFLSEFKSYALLHELRDFDGKKVAAFHLHLKGPALTWFNTLSERSKESWTAIEVLFEEKFTNFKNHSAMAMMEGQIFNTLKLGKSQQLEDFHSQILEKGNLLHKPDHEVLARFIEGLPEKMAFFVRAGQPADLSAALTSAKMAETCGYREKIFENAVSTSPPEQQSDISNLKYQISSLTSAINQISTSKHDDVNNFTSQPTKLDSEVNKSSEFASLTNEVAKLSKNVSELLISKVPQASANSQYESPQNNFQRKQQYQYPNTNPNSNCFNCNFPGHRKRECNWNGFGQTTSNKCQICHQTGHTAYRCKTIKPNQENYQYPADTRPNRSGP</sequence>